<organism evidence="1 2">
    <name type="scientific">Pseudomonas brassicacearum</name>
    <dbReference type="NCBI Taxonomy" id="930166"/>
    <lineage>
        <taxon>Bacteria</taxon>
        <taxon>Pseudomonadati</taxon>
        <taxon>Pseudomonadota</taxon>
        <taxon>Gammaproteobacteria</taxon>
        <taxon>Pseudomonadales</taxon>
        <taxon>Pseudomonadaceae</taxon>
        <taxon>Pseudomonas</taxon>
    </lineage>
</organism>
<dbReference type="RefSeq" id="WP_310362543.1">
    <property type="nucleotide sequence ID" value="NZ_JAVDVC010000006.1"/>
</dbReference>
<evidence type="ECO:0000313" key="1">
    <source>
        <dbReference type="EMBL" id="MDR6959394.1"/>
    </source>
</evidence>
<gene>
    <name evidence="1" type="ORF">J2W43_003391</name>
</gene>
<sequence>MPNEQLPDASDSLGEPKSELIDLSSQLRNQRLLEPMNQLHATRNFHQDEAGEPLFDGLDTHYLCMATLNFMMEGSAVGAGYSMADVHTYVSSLISRIRPEKTGSACAKAADVVIGCLSNKAENYKEFELTYFHAPTLQTLVYRFRLVNLEPDLDDVYRYRPSPEGYLLLIGMLNVDVEDQQILMEKMLQILIERGRFEQAAEFARRAMVLSIEHRQHIQGHITQAIRAPGTVRWSTDIKPRLDDSRQHVKARQEEEGRLLMAIRNKIGEVENIKSKQELSSLHDLLSKAGNVRARLQLEVSSAEGRFIDAQTAAFRARKSSGIPDLETHLLPQAMIRPGAQLAVAAEELIVSLFPAVFPKTPDLSNLLSILLERRQLTKDADDDEDDDEIEPFQVWPDPFPDQLVVKISQWLSAKFEENRSWRIDELIDAGANEGFSAIEQQCIAFCLYRSFPDSESEFENHHAMLDGEYETWVVRGDNLRFDVKTKV</sequence>
<reference evidence="1" key="1">
    <citation type="submission" date="2023-07" db="EMBL/GenBank/DDBJ databases">
        <title>Sorghum-associated microbial communities from plants grown in Nebraska, USA.</title>
        <authorList>
            <person name="Schachtman D."/>
        </authorList>
    </citation>
    <scope>NUCLEOTIDE SEQUENCE</scope>
    <source>
        <strain evidence="1">3432</strain>
    </source>
</reference>
<evidence type="ECO:0000313" key="2">
    <source>
        <dbReference type="Proteomes" id="UP001252613"/>
    </source>
</evidence>
<accession>A0AAW8MCC5</accession>
<dbReference type="AlphaFoldDB" id="A0AAW8MCC5"/>
<proteinExistence type="predicted"/>
<name>A0AAW8MCC5_9PSED</name>
<dbReference type="Proteomes" id="UP001252613">
    <property type="component" value="Unassembled WGS sequence"/>
</dbReference>
<dbReference type="EMBL" id="JAVDVC010000006">
    <property type="protein sequence ID" value="MDR6959394.1"/>
    <property type="molecule type" value="Genomic_DNA"/>
</dbReference>
<protein>
    <submittedName>
        <fullName evidence="1">Arc/MetJ-type ribon-helix-helix transcriptional regulator</fullName>
    </submittedName>
</protein>
<comment type="caution">
    <text evidence="1">The sequence shown here is derived from an EMBL/GenBank/DDBJ whole genome shotgun (WGS) entry which is preliminary data.</text>
</comment>